<evidence type="ECO:0000313" key="3">
    <source>
        <dbReference type="EMBL" id="USG60767.1"/>
    </source>
</evidence>
<evidence type="ECO:0000313" key="4">
    <source>
        <dbReference type="Proteomes" id="UP001056291"/>
    </source>
</evidence>
<dbReference type="PANTHER" id="PTHR48081:SF8">
    <property type="entry name" value="ALPHA_BETA HYDROLASE FOLD-3 DOMAIN-CONTAINING PROTEIN-RELATED"/>
    <property type="match status" value="1"/>
</dbReference>
<name>A0ABY4W4F6_9PROT</name>
<protein>
    <submittedName>
        <fullName evidence="3">Alpha/beta hydrolase</fullName>
    </submittedName>
</protein>
<dbReference type="Gene3D" id="3.40.50.1820">
    <property type="entry name" value="alpha/beta hydrolase"/>
    <property type="match status" value="1"/>
</dbReference>
<dbReference type="PANTHER" id="PTHR48081">
    <property type="entry name" value="AB HYDROLASE SUPERFAMILY PROTEIN C4A8.06C"/>
    <property type="match status" value="1"/>
</dbReference>
<dbReference type="EMBL" id="CP098747">
    <property type="protein sequence ID" value="USG60767.1"/>
    <property type="molecule type" value="Genomic_DNA"/>
</dbReference>
<dbReference type="SUPFAM" id="SSF53474">
    <property type="entry name" value="alpha/beta-Hydrolases"/>
    <property type="match status" value="1"/>
</dbReference>
<feature type="domain" description="Alpha/beta hydrolase fold-3" evidence="2">
    <location>
        <begin position="80"/>
        <end position="286"/>
    </location>
</feature>
<sequence length="312" mass="33814">MTLDPQAKWVLDIAKEKALPTLDQLSPEAAKADYSERATTLTFKDVEIGETFDLNIPGPLGDIPIRIYHPVGMKESLPVLVYYHGGGWVVGNIDTHDALCRTIANKGPFVVVSVDYRMGPEAPFPAAVIDSVAALNWTSENIADYKGDQEQIAVGGDSAGGNLSTVVCLNALKEKSFLPKFQWLIYPATNMSMETASHKSFAEGYFLTNTLMVYFQKNYLVDFDDLSDWRASPLCADSLAGLPPALIQTAGFDPLKDEGMAYAARMNAEGSRAKHTDYGGMIHGFINLGGVLDQATIAIDEGIAELKSALEV</sequence>
<evidence type="ECO:0000256" key="1">
    <source>
        <dbReference type="ARBA" id="ARBA00022801"/>
    </source>
</evidence>
<dbReference type="RefSeq" id="WP_251933647.1">
    <property type="nucleotide sequence ID" value="NZ_CP098747.1"/>
</dbReference>
<proteinExistence type="predicted"/>
<dbReference type="Pfam" id="PF07859">
    <property type="entry name" value="Abhydrolase_3"/>
    <property type="match status" value="1"/>
</dbReference>
<keyword evidence="1 3" id="KW-0378">Hydrolase</keyword>
<dbReference type="GO" id="GO:0016787">
    <property type="term" value="F:hydrolase activity"/>
    <property type="evidence" value="ECO:0007669"/>
    <property type="project" value="UniProtKB-KW"/>
</dbReference>
<reference evidence="3" key="1">
    <citation type="submission" date="2022-06" db="EMBL/GenBank/DDBJ databases">
        <title>Sneathiella actinostolidae sp. nov., isolated from a sea anemonein the Western Pacific Ocean.</title>
        <authorList>
            <person name="Wei M.J."/>
        </authorList>
    </citation>
    <scope>NUCLEOTIDE SEQUENCE</scope>
    <source>
        <strain evidence="3">PHK-P5</strain>
    </source>
</reference>
<accession>A0ABY4W4F6</accession>
<dbReference type="InterPro" id="IPR029058">
    <property type="entry name" value="AB_hydrolase_fold"/>
</dbReference>
<keyword evidence="4" id="KW-1185">Reference proteome</keyword>
<dbReference type="InterPro" id="IPR050300">
    <property type="entry name" value="GDXG_lipolytic_enzyme"/>
</dbReference>
<organism evidence="3 4">
    <name type="scientific">Sneathiella marina</name>
    <dbReference type="NCBI Taxonomy" id="2950108"/>
    <lineage>
        <taxon>Bacteria</taxon>
        <taxon>Pseudomonadati</taxon>
        <taxon>Pseudomonadota</taxon>
        <taxon>Alphaproteobacteria</taxon>
        <taxon>Sneathiellales</taxon>
        <taxon>Sneathiellaceae</taxon>
        <taxon>Sneathiella</taxon>
    </lineage>
</organism>
<evidence type="ECO:0000259" key="2">
    <source>
        <dbReference type="Pfam" id="PF07859"/>
    </source>
</evidence>
<gene>
    <name evidence="3" type="ORF">NBZ79_16535</name>
</gene>
<dbReference type="Proteomes" id="UP001056291">
    <property type="component" value="Chromosome"/>
</dbReference>
<dbReference type="InterPro" id="IPR013094">
    <property type="entry name" value="AB_hydrolase_3"/>
</dbReference>